<protein>
    <submittedName>
        <fullName evidence="2">G082 VD Superfamily O1 precursor conopeptide</fullName>
    </submittedName>
</protein>
<dbReference type="InterPro" id="IPR012629">
    <property type="entry name" value="Conotoxin_TVIIAGS"/>
</dbReference>
<dbReference type="AlphaFoldDB" id="X5IY10"/>
<name>X5IY10_CONGE</name>
<accession>X5IY10</accession>
<sequence length="80" mass="8844">MKLTCLLIIAVLFLTACQLITANDPRDNQEYRAVRMKDALNFKDSRACSGRGSRCPPQCCMGLRCGRGNPQKCIGAHEDV</sequence>
<evidence type="ECO:0000313" key="2">
    <source>
        <dbReference type="EMBL" id="BAO65615.1"/>
    </source>
</evidence>
<proteinExistence type="evidence at transcript level"/>
<organism evidence="2">
    <name type="scientific">Conus geographus</name>
    <name type="common">Geography cone</name>
    <name type="synonym">Nubecula geographus</name>
    <dbReference type="NCBI Taxonomy" id="6491"/>
    <lineage>
        <taxon>Eukaryota</taxon>
        <taxon>Metazoa</taxon>
        <taxon>Spiralia</taxon>
        <taxon>Lophotrochozoa</taxon>
        <taxon>Mollusca</taxon>
        <taxon>Gastropoda</taxon>
        <taxon>Caenogastropoda</taxon>
        <taxon>Neogastropoda</taxon>
        <taxon>Conoidea</taxon>
        <taxon>Conidae</taxon>
        <taxon>Conus</taxon>
        <taxon>Gastridium</taxon>
    </lineage>
</organism>
<reference evidence="2" key="1">
    <citation type="journal article" date="2014" name="Nat. Commun.">
        <title>Evolution of separate predation- and defence-evoked venoms in carnivorous cone snails.</title>
        <authorList>
            <person name="Dutertre S."/>
            <person name="Jin A.-H."/>
            <person name="Vetter I."/>
            <person name="Hamilton B."/>
            <person name="Sunagar K."/>
            <person name="Lavergne V."/>
            <person name="Dutertre V."/>
            <person name="Fry B.G."/>
            <person name="Antunes A."/>
            <person name="Venter D.J."/>
            <person name="Alewood P.F."/>
            <person name="Lewis R.J."/>
        </authorList>
    </citation>
    <scope>NUCLEOTIDE SEQUENCE</scope>
    <source>
        <strain evidence="2">G082</strain>
        <tissue evidence="2">Venom duct</tissue>
    </source>
</reference>
<feature type="chain" id="PRO_5004957645" evidence="1">
    <location>
        <begin position="23"/>
        <end position="80"/>
    </location>
</feature>
<dbReference type="PROSITE" id="PS51257">
    <property type="entry name" value="PROKAR_LIPOPROTEIN"/>
    <property type="match status" value="1"/>
</dbReference>
<keyword evidence="1" id="KW-0732">Signal</keyword>
<dbReference type="GO" id="GO:0019871">
    <property type="term" value="F:sodium channel inhibitor activity"/>
    <property type="evidence" value="ECO:0007669"/>
    <property type="project" value="InterPro"/>
</dbReference>
<feature type="signal peptide" evidence="1">
    <location>
        <begin position="1"/>
        <end position="22"/>
    </location>
</feature>
<dbReference type="GO" id="GO:0005576">
    <property type="term" value="C:extracellular region"/>
    <property type="evidence" value="ECO:0007669"/>
    <property type="project" value="InterPro"/>
</dbReference>
<evidence type="ECO:0000256" key="1">
    <source>
        <dbReference type="SAM" id="SignalP"/>
    </source>
</evidence>
<dbReference type="EMBL" id="AB910847">
    <property type="protein sequence ID" value="BAO65615.1"/>
    <property type="molecule type" value="mRNA"/>
</dbReference>
<dbReference type="Pfam" id="PF08094">
    <property type="entry name" value="Toxin_24"/>
    <property type="match status" value="1"/>
</dbReference>
<dbReference type="SUPFAM" id="SSF57059">
    <property type="entry name" value="omega toxin-like"/>
    <property type="match status" value="1"/>
</dbReference>